<evidence type="ECO:0000313" key="2">
    <source>
        <dbReference type="EMBL" id="MFC4871480.1"/>
    </source>
</evidence>
<name>A0ABV9SYI0_9BACT</name>
<sequence length="353" mass="41273">MEKIFQHSYLDRYAKAFSQKVCDEYFGTKKYMSGQEIIRLTPSTQLNLMVIKSLFDLWQEEMDILARNPYFDYRDYAVKESLKEFMNVLSRAIKIEKNHFMPLLEMAVKQTVTLAWDPLGFFLEETKKVQERSPQYFKDLKKYLKWHTDLWLSIIEKSPDMASASDLEAGLRAQYDRLKHDLEPAEALLKPFDQVLPLNHGELLIHEEASSETDVKRMASPEDEAGDGDTFSAGIQQTYENDTEKISLGEGSIDPALAWARFESEEYIFMRGSIGNIQENVGINQRYMFTRKLFKGNPDLMNQAFHELDKVESFIDAVTLLNERYVNELDWDINSEEVDELLQLVFRKFEDKQ</sequence>
<dbReference type="Proteomes" id="UP001595818">
    <property type="component" value="Unassembled WGS sequence"/>
</dbReference>
<keyword evidence="3" id="KW-1185">Reference proteome</keyword>
<accession>A0ABV9SYI0</accession>
<dbReference type="RefSeq" id="WP_377062981.1">
    <property type="nucleotide sequence ID" value="NZ_JBHSJJ010000003.1"/>
</dbReference>
<dbReference type="EMBL" id="JBHSJJ010000003">
    <property type="protein sequence ID" value="MFC4871480.1"/>
    <property type="molecule type" value="Genomic_DNA"/>
</dbReference>
<feature type="compositionally biased region" description="Basic and acidic residues" evidence="1">
    <location>
        <begin position="210"/>
        <end position="220"/>
    </location>
</feature>
<feature type="region of interest" description="Disordered" evidence="1">
    <location>
        <begin position="210"/>
        <end position="232"/>
    </location>
</feature>
<evidence type="ECO:0000313" key="3">
    <source>
        <dbReference type="Proteomes" id="UP001595818"/>
    </source>
</evidence>
<proteinExistence type="predicted"/>
<reference evidence="3" key="1">
    <citation type="journal article" date="2019" name="Int. J. Syst. Evol. Microbiol.">
        <title>The Global Catalogue of Microorganisms (GCM) 10K type strain sequencing project: providing services to taxonomists for standard genome sequencing and annotation.</title>
        <authorList>
            <consortium name="The Broad Institute Genomics Platform"/>
            <consortium name="The Broad Institute Genome Sequencing Center for Infectious Disease"/>
            <person name="Wu L."/>
            <person name="Ma J."/>
        </authorList>
    </citation>
    <scope>NUCLEOTIDE SEQUENCE [LARGE SCALE GENOMIC DNA]</scope>
    <source>
        <strain evidence="3">CGMCC 4.7466</strain>
    </source>
</reference>
<organism evidence="2 3">
    <name type="scientific">Negadavirga shengliensis</name>
    <dbReference type="NCBI Taxonomy" id="1389218"/>
    <lineage>
        <taxon>Bacteria</taxon>
        <taxon>Pseudomonadati</taxon>
        <taxon>Bacteroidota</taxon>
        <taxon>Cytophagia</taxon>
        <taxon>Cytophagales</taxon>
        <taxon>Cyclobacteriaceae</taxon>
        <taxon>Negadavirga</taxon>
    </lineage>
</organism>
<evidence type="ECO:0000256" key="1">
    <source>
        <dbReference type="SAM" id="MobiDB-lite"/>
    </source>
</evidence>
<protein>
    <submittedName>
        <fullName evidence="2">Uncharacterized protein</fullName>
    </submittedName>
</protein>
<gene>
    <name evidence="2" type="ORF">ACFPFU_07265</name>
</gene>
<comment type="caution">
    <text evidence="2">The sequence shown here is derived from an EMBL/GenBank/DDBJ whole genome shotgun (WGS) entry which is preliminary data.</text>
</comment>